<evidence type="ECO:0000256" key="1">
    <source>
        <dbReference type="ARBA" id="ARBA00010986"/>
    </source>
</evidence>
<dbReference type="PANTHER" id="PTHR30536:SF5">
    <property type="entry name" value="ALTRONATE DEHYDRATASE"/>
    <property type="match status" value="1"/>
</dbReference>
<evidence type="ECO:0000313" key="4">
    <source>
        <dbReference type="EMBL" id="SDW33511.1"/>
    </source>
</evidence>
<evidence type="ECO:0000313" key="5">
    <source>
        <dbReference type="Proteomes" id="UP000182589"/>
    </source>
</evidence>
<dbReference type="CDD" id="cd11613">
    <property type="entry name" value="SAF_AH_GD"/>
    <property type="match status" value="1"/>
</dbReference>
<dbReference type="PANTHER" id="PTHR30536">
    <property type="entry name" value="ALTRONATE/GALACTARATE DEHYDRATASE"/>
    <property type="match status" value="1"/>
</dbReference>
<dbReference type="AlphaFoldDB" id="A0A1H2SPD8"/>
<keyword evidence="2" id="KW-0456">Lyase</keyword>
<gene>
    <name evidence="4" type="ORF">SAMN04489725_104171</name>
</gene>
<organism evidence="4 5">
    <name type="scientific">Alicyclobacillus hesperidum</name>
    <dbReference type="NCBI Taxonomy" id="89784"/>
    <lineage>
        <taxon>Bacteria</taxon>
        <taxon>Bacillati</taxon>
        <taxon>Bacillota</taxon>
        <taxon>Bacilli</taxon>
        <taxon>Bacillales</taxon>
        <taxon>Alicyclobacillaceae</taxon>
        <taxon>Alicyclobacillus</taxon>
    </lineage>
</organism>
<evidence type="ECO:0000256" key="2">
    <source>
        <dbReference type="ARBA" id="ARBA00023239"/>
    </source>
</evidence>
<dbReference type="Pfam" id="PF04295">
    <property type="entry name" value="GD_AH_second"/>
    <property type="match status" value="1"/>
</dbReference>
<dbReference type="SMART" id="SM00858">
    <property type="entry name" value="SAF"/>
    <property type="match status" value="1"/>
</dbReference>
<dbReference type="Gene3D" id="2.30.130.110">
    <property type="match status" value="1"/>
</dbReference>
<sequence length="501" mass="54502">MVKKALHLAPDDDVAIAVEPLAVGDTIAWENHVIEVQEPIGRGHKVAVRAIARGERVYKYGFPIGVATRDIPRGTWVHVHNVRTALSGKLEYAYQPELVTGVQQEHPVMPTSFRGYVRENGQVGTRNEIWIINTVGCVNKVAERLATLADARWRGQGIDGVYHFPHPYGCSQLGDDLGYTQSLLAGLARHPNAAGVLIVGLGCENNRIESFRSALSDVPQEKLRFLELQATADEFEVGMSLIAELVQYASHYKREETSVAKLKIGLKCGGSDGFSGMTANPLVGRVADWVTLHGGTALLTEVPEMFGAETILMQRAENEEVFEQIVDLINRWKDYYQRHGQPIYENPSPGNKDGGITTLEEKSLGCVQKGGRTAKVVDVVAYGQSAQKPGLNLVEAPGNDMVSVSALAAAGAQLVLFTTGRGTPMGGPVPTVKIATNSDLARQKPGWIDFDAGRLTDGVPFDDLALQLYEHVIRVASGEDLARNERNGYREIAIFKDGVTL</sequence>
<evidence type="ECO:0000259" key="3">
    <source>
        <dbReference type="SMART" id="SM00858"/>
    </source>
</evidence>
<dbReference type="STRING" id="89784.SAMN04489725_104171"/>
<dbReference type="InterPro" id="IPR048332">
    <property type="entry name" value="GD_AH_C"/>
</dbReference>
<dbReference type="InterPro" id="IPR013974">
    <property type="entry name" value="SAF"/>
</dbReference>
<dbReference type="InterPro" id="IPR007392">
    <property type="entry name" value="GD_AH_second"/>
</dbReference>
<dbReference type="GO" id="GO:0016829">
    <property type="term" value="F:lyase activity"/>
    <property type="evidence" value="ECO:0007669"/>
    <property type="project" value="UniProtKB-KW"/>
</dbReference>
<proteinExistence type="inferred from homology"/>
<reference evidence="5" key="1">
    <citation type="submission" date="2016-10" db="EMBL/GenBank/DDBJ databases">
        <authorList>
            <person name="Varghese N."/>
        </authorList>
    </citation>
    <scope>NUCLEOTIDE SEQUENCE [LARGE SCALE GENOMIC DNA]</scope>
    <source>
        <strain evidence="5">DSM 12489</strain>
    </source>
</reference>
<dbReference type="GO" id="GO:0016787">
    <property type="term" value="F:hydrolase activity"/>
    <property type="evidence" value="ECO:0007669"/>
    <property type="project" value="UniProtKB-KW"/>
</dbReference>
<name>A0A1H2SPD8_9BACL</name>
<dbReference type="RefSeq" id="WP_006447654.1">
    <property type="nucleotide sequence ID" value="NZ_FNOJ01000004.1"/>
</dbReference>
<keyword evidence="5" id="KW-1185">Reference proteome</keyword>
<feature type="domain" description="SAF" evidence="3">
    <location>
        <begin position="12"/>
        <end position="83"/>
    </location>
</feature>
<dbReference type="Pfam" id="PF20629">
    <property type="entry name" value="GD_AH_C"/>
    <property type="match status" value="1"/>
</dbReference>
<dbReference type="Pfam" id="PF08666">
    <property type="entry name" value="SAF"/>
    <property type="match status" value="1"/>
</dbReference>
<dbReference type="Proteomes" id="UP000182589">
    <property type="component" value="Unassembled WGS sequence"/>
</dbReference>
<protein>
    <submittedName>
        <fullName evidence="4">Altronate hydrolase</fullName>
    </submittedName>
</protein>
<dbReference type="InterPro" id="IPR052172">
    <property type="entry name" value="UxaA_altronate/galactarate_dh"/>
</dbReference>
<accession>A0A1H2SPD8</accession>
<dbReference type="InterPro" id="IPR044144">
    <property type="entry name" value="SAF_UxaA/GarD"/>
</dbReference>
<keyword evidence="4" id="KW-0378">Hydrolase</keyword>
<dbReference type="GO" id="GO:0019698">
    <property type="term" value="P:D-galacturonate catabolic process"/>
    <property type="evidence" value="ECO:0007669"/>
    <property type="project" value="TreeGrafter"/>
</dbReference>
<comment type="similarity">
    <text evidence="1">Belongs to the UxaA family.</text>
</comment>
<dbReference type="EMBL" id="FNOJ01000004">
    <property type="protein sequence ID" value="SDW33511.1"/>
    <property type="molecule type" value="Genomic_DNA"/>
</dbReference>